<dbReference type="EMBL" id="MHTK01000005">
    <property type="protein sequence ID" value="OHA59813.1"/>
    <property type="molecule type" value="Genomic_DNA"/>
</dbReference>
<proteinExistence type="predicted"/>
<comment type="caution">
    <text evidence="2">The sequence shown here is derived from an EMBL/GenBank/DDBJ whole genome shotgun (WGS) entry which is preliminary data.</text>
</comment>
<gene>
    <name evidence="2" type="ORF">A2589_03165</name>
</gene>
<evidence type="ECO:0000256" key="1">
    <source>
        <dbReference type="SAM" id="Phobius"/>
    </source>
</evidence>
<evidence type="ECO:0000313" key="2">
    <source>
        <dbReference type="EMBL" id="OHA59813.1"/>
    </source>
</evidence>
<dbReference type="Proteomes" id="UP000177838">
    <property type="component" value="Unassembled WGS sequence"/>
</dbReference>
<evidence type="ECO:0000313" key="3">
    <source>
        <dbReference type="Proteomes" id="UP000177838"/>
    </source>
</evidence>
<reference evidence="2 3" key="1">
    <citation type="journal article" date="2016" name="Nat. Commun.">
        <title>Thousands of microbial genomes shed light on interconnected biogeochemical processes in an aquifer system.</title>
        <authorList>
            <person name="Anantharaman K."/>
            <person name="Brown C.T."/>
            <person name="Hug L.A."/>
            <person name="Sharon I."/>
            <person name="Castelle C.J."/>
            <person name="Probst A.J."/>
            <person name="Thomas B.C."/>
            <person name="Singh A."/>
            <person name="Wilkins M.J."/>
            <person name="Karaoz U."/>
            <person name="Brodie E.L."/>
            <person name="Williams K.H."/>
            <person name="Hubbard S.S."/>
            <person name="Banfield J.F."/>
        </authorList>
    </citation>
    <scope>NUCLEOTIDE SEQUENCE [LARGE SCALE GENOMIC DNA]</scope>
</reference>
<dbReference type="STRING" id="1802439.A2589_03165"/>
<keyword evidence="1" id="KW-0472">Membrane</keyword>
<keyword evidence="1" id="KW-0812">Transmembrane</keyword>
<evidence type="ECO:0008006" key="4">
    <source>
        <dbReference type="Google" id="ProtNLM"/>
    </source>
</evidence>
<dbReference type="AlphaFoldDB" id="A0A1G2QHG4"/>
<sequence>MAIQNQSSFIPKDGSFKKPRRESMMGILMLVSLVVLGLSLLLFAGSYGYWYLLDRQVNAPCDGEGGACGLKATVDNIKHELDLKQIVRYNRLDKKMKVAQGLIDGHTTLVPLFDVLERLTIHNVRYNKFSVEDGTTVTIEGTAREYEDLAAQLRVYKDSNSIKEAVFSGLGLDDDSLITFKLQLVPVSSLLTFSTNLNN</sequence>
<organism evidence="2 3">
    <name type="scientific">Candidatus Vogelbacteria bacterium RIFOXYD1_FULL_46_19</name>
    <dbReference type="NCBI Taxonomy" id="1802439"/>
    <lineage>
        <taxon>Bacteria</taxon>
        <taxon>Candidatus Vogeliibacteriota</taxon>
    </lineage>
</organism>
<protein>
    <recommendedName>
        <fullName evidence="4">PilN domain-containing protein</fullName>
    </recommendedName>
</protein>
<keyword evidence="1" id="KW-1133">Transmembrane helix</keyword>
<accession>A0A1G2QHG4</accession>
<feature type="transmembrane region" description="Helical" evidence="1">
    <location>
        <begin position="27"/>
        <end position="52"/>
    </location>
</feature>
<name>A0A1G2QHG4_9BACT</name>